<dbReference type="GO" id="GO:0004386">
    <property type="term" value="F:helicase activity"/>
    <property type="evidence" value="ECO:0007669"/>
    <property type="project" value="UniProtKB-KW"/>
</dbReference>
<keyword evidence="5 15" id="KW-0347">Helicase</keyword>
<dbReference type="SUPFAM" id="SSF52540">
    <property type="entry name" value="P-loop containing nucleoside triphosphate hydrolases"/>
    <property type="match status" value="1"/>
</dbReference>
<evidence type="ECO:0000256" key="7">
    <source>
        <dbReference type="ARBA" id="ARBA00022840"/>
    </source>
</evidence>
<evidence type="ECO:0000313" key="19">
    <source>
        <dbReference type="Proteomes" id="UP001169063"/>
    </source>
</evidence>
<keyword evidence="3" id="KW-0227">DNA damage</keyword>
<dbReference type="SUPFAM" id="SSF52980">
    <property type="entry name" value="Restriction endonuclease-like"/>
    <property type="match status" value="1"/>
</dbReference>
<feature type="binding site" evidence="15">
    <location>
        <begin position="21"/>
        <end position="28"/>
    </location>
    <ligand>
        <name>ATP</name>
        <dbReference type="ChEBI" id="CHEBI:30616"/>
    </ligand>
</feature>
<dbReference type="Pfam" id="PF00580">
    <property type="entry name" value="UvrD-helicase"/>
    <property type="match status" value="1"/>
</dbReference>
<name>A0ABT8SJQ3_9CAUL</name>
<comment type="catalytic activity">
    <reaction evidence="11">
        <text>Couples ATP hydrolysis with the unwinding of duplex DNA by translocating in the 3'-5' direction.</text>
        <dbReference type="EC" id="5.6.2.4"/>
    </reaction>
</comment>
<dbReference type="InterPro" id="IPR014151">
    <property type="entry name" value="DNA_helicase_AddA"/>
</dbReference>
<keyword evidence="6" id="KW-0269">Exonuclease</keyword>
<dbReference type="Gene3D" id="3.90.320.10">
    <property type="match status" value="1"/>
</dbReference>
<evidence type="ECO:0000256" key="2">
    <source>
        <dbReference type="ARBA" id="ARBA00022741"/>
    </source>
</evidence>
<dbReference type="Pfam" id="PF13361">
    <property type="entry name" value="UvrD_C"/>
    <property type="match status" value="1"/>
</dbReference>
<dbReference type="PROSITE" id="PS51198">
    <property type="entry name" value="UVRD_HELICASE_ATP_BIND"/>
    <property type="match status" value="1"/>
</dbReference>
<keyword evidence="1" id="KW-0540">Nuclease</keyword>
<dbReference type="RefSeq" id="WP_302108291.1">
    <property type="nucleotide sequence ID" value="NZ_JAUKTR010000001.1"/>
</dbReference>
<dbReference type="EMBL" id="JAUKTR010000001">
    <property type="protein sequence ID" value="MDO1557858.1"/>
    <property type="molecule type" value="Genomic_DNA"/>
</dbReference>
<keyword evidence="9" id="KW-0234">DNA repair</keyword>
<evidence type="ECO:0000256" key="5">
    <source>
        <dbReference type="ARBA" id="ARBA00022806"/>
    </source>
</evidence>
<dbReference type="Pfam" id="PF12705">
    <property type="entry name" value="PDDEXK_1"/>
    <property type="match status" value="1"/>
</dbReference>
<proteinExistence type="predicted"/>
<evidence type="ECO:0000256" key="15">
    <source>
        <dbReference type="PROSITE-ProRule" id="PRU00560"/>
    </source>
</evidence>
<dbReference type="InterPro" id="IPR011604">
    <property type="entry name" value="PDDEXK-like_dom_sf"/>
</dbReference>
<dbReference type="InterPro" id="IPR014017">
    <property type="entry name" value="DNA_helicase_UvrD-like_C"/>
</dbReference>
<evidence type="ECO:0000256" key="9">
    <source>
        <dbReference type="ARBA" id="ARBA00023204"/>
    </source>
</evidence>
<dbReference type="InterPro" id="IPR011335">
    <property type="entry name" value="Restrct_endonuc-II-like"/>
</dbReference>
<evidence type="ECO:0000256" key="4">
    <source>
        <dbReference type="ARBA" id="ARBA00022801"/>
    </source>
</evidence>
<dbReference type="EC" id="5.6.2.4" evidence="12"/>
<comment type="caution">
    <text evidence="18">The sequence shown here is derived from an EMBL/GenBank/DDBJ whole genome shotgun (WGS) entry which is preliminary data.</text>
</comment>
<keyword evidence="2 15" id="KW-0547">Nucleotide-binding</keyword>
<evidence type="ECO:0000256" key="10">
    <source>
        <dbReference type="ARBA" id="ARBA00023235"/>
    </source>
</evidence>
<evidence type="ECO:0000313" key="18">
    <source>
        <dbReference type="EMBL" id="MDO1557858.1"/>
    </source>
</evidence>
<dbReference type="Gene3D" id="3.40.50.300">
    <property type="entry name" value="P-loop containing nucleotide triphosphate hydrolases"/>
    <property type="match status" value="4"/>
</dbReference>
<dbReference type="NCBIfam" id="TIGR02784">
    <property type="entry name" value="addA_alphas"/>
    <property type="match status" value="1"/>
</dbReference>
<evidence type="ECO:0000256" key="12">
    <source>
        <dbReference type="ARBA" id="ARBA00034808"/>
    </source>
</evidence>
<keyword evidence="7 15" id="KW-0067">ATP-binding</keyword>
<dbReference type="InterPro" id="IPR000212">
    <property type="entry name" value="DNA_helicase_UvrD/REP"/>
</dbReference>
<reference evidence="18" key="1">
    <citation type="submission" date="2023-07" db="EMBL/GenBank/DDBJ databases">
        <title>Brevundimonas soil sp. nov., isolated from the soil of chemical plant.</title>
        <authorList>
            <person name="Wu N."/>
        </authorList>
    </citation>
    <scope>NUCLEOTIDE SEQUENCE</scope>
    <source>
        <strain evidence="18">XZ-24</strain>
    </source>
</reference>
<dbReference type="PANTHER" id="PTHR11070">
    <property type="entry name" value="UVRD / RECB / PCRA DNA HELICASE FAMILY MEMBER"/>
    <property type="match status" value="1"/>
</dbReference>
<dbReference type="Proteomes" id="UP001169063">
    <property type="component" value="Unassembled WGS sequence"/>
</dbReference>
<keyword evidence="4 15" id="KW-0378">Hydrolase</keyword>
<evidence type="ECO:0000256" key="14">
    <source>
        <dbReference type="ARBA" id="ARBA00048988"/>
    </source>
</evidence>
<dbReference type="InterPro" id="IPR038726">
    <property type="entry name" value="PDDEXK_AddAB-type"/>
</dbReference>
<evidence type="ECO:0000256" key="3">
    <source>
        <dbReference type="ARBA" id="ARBA00022763"/>
    </source>
</evidence>
<sequence>MNAAETQREAADPRLITFVAANAGSGKTKTLIDRVARLLLAEAEPDKILCVTYTRAAAAEMQSRLFERLGGWAVMDDKALAKELGGLLGGEADLDKAFLSHARTLFARALETPGGLKIQTLHAFCEKLLRRFPVEAEVSPGFEVMDDASAAQASAAARDMLARAAAASQLVGDAYARMAIALDHQSFEGLLDTLAHRREALSAYIEAQGGLAGAIAHTWRLCGFEAPVDPEALAYAAMAELDRDGYAAAIAALKKGAPTQQDCAAALEAMFREPDPRFEALTGLLFTAGGRGNPVAWVVKAKVFQTHTAEQQFLLAEQARLETARERVRAARIAEDTSRVLALAQAYIHAYGLEKTSRGVLDFADLVERARKLLSEAESAAWVLYKLDGGIDHILLDEAQDTAPDQWEVVEGLVGEFFAGRSVRDEDERPAALKRSLFVVGDDKQSIYSFQGAAPELMQQKTRAWIKRIEAMGPEAGLRAAQLELTTSFRSAPEVLRLVDEVLSLPDLSTGAPPETANVVRHIAERDPGGCVELWPLEPFRDPPKPDRDAWDPVDFEGDGSGARRLAQAIAAEVSRLLREDAVHDRDRSLRPATPGDVLILVRRRAVLFEEIIRELRRAGVPVAGADRLALSEHLALQDMAALARACLSPWDELVLAAVLKSPVYGFDDDQLYALAYGRKKTLWDTLQARADERPQWRFAADDLRRRRELARTAPPFDFFADLLRSPAWGGGSVRAAMGTRMGSEALDVLDELMAQVIAAEAKGATDLETLLAVFARLDISIKRELEAGQAVRVMTVHAAKGLEAPVVILPETVATQPPRDTPLVELDVEPETGRVGGFLWCATKDEACDASLAGRTLRERKRAEEDARLLYVAMTRARDRLIVCGRIGAKAKEIKGWYAHVSAAFEALGADVHEVQAGGHTALRFGPDPQAAPTEGARENIPVTAEPVWLRTLAPEEAARRFLSPSRLEGMEAAAPAASPLERLGGLGRYRRGSLIHRLLEILPELEPAHRAEAAARLLAREPDLSQAQREEIVAAAFKVLDDTAFAAVFGPGSRAEVQLAGAAARLHAGLSISGRVDRLVVRPDRVLVLDFKTNRPPPVRIEDADRAYVAQMAVYWAVLTELYPGREVEAALVWTDGPTLMAVPHAMMEEALARLAR</sequence>
<keyword evidence="10" id="KW-0413">Isomerase</keyword>
<organism evidence="18 19">
    <name type="scientific">Peiella sedimenti</name>
    <dbReference type="NCBI Taxonomy" id="3061083"/>
    <lineage>
        <taxon>Bacteria</taxon>
        <taxon>Pseudomonadati</taxon>
        <taxon>Pseudomonadota</taxon>
        <taxon>Alphaproteobacteria</taxon>
        <taxon>Caulobacterales</taxon>
        <taxon>Caulobacteraceae</taxon>
        <taxon>Peiella</taxon>
    </lineage>
</organism>
<protein>
    <recommendedName>
        <fullName evidence="12">DNA 3'-5' helicase</fullName>
        <ecNumber evidence="12">5.6.2.4</ecNumber>
    </recommendedName>
    <alternativeName>
        <fullName evidence="13">DNA 3'-5' helicase II</fullName>
    </alternativeName>
</protein>
<gene>
    <name evidence="18" type="primary">addA</name>
    <name evidence="18" type="ORF">Q0812_00260</name>
</gene>
<evidence type="ECO:0000259" key="16">
    <source>
        <dbReference type="PROSITE" id="PS51198"/>
    </source>
</evidence>
<keyword evidence="8" id="KW-0238">DNA-binding</keyword>
<dbReference type="PROSITE" id="PS51217">
    <property type="entry name" value="UVRD_HELICASE_CTER"/>
    <property type="match status" value="1"/>
</dbReference>
<evidence type="ECO:0000256" key="8">
    <source>
        <dbReference type="ARBA" id="ARBA00023125"/>
    </source>
</evidence>
<evidence type="ECO:0000259" key="17">
    <source>
        <dbReference type="PROSITE" id="PS51217"/>
    </source>
</evidence>
<evidence type="ECO:0000256" key="13">
    <source>
        <dbReference type="ARBA" id="ARBA00034923"/>
    </source>
</evidence>
<accession>A0ABT8SJQ3</accession>
<dbReference type="InterPro" id="IPR027417">
    <property type="entry name" value="P-loop_NTPase"/>
</dbReference>
<keyword evidence="19" id="KW-1185">Reference proteome</keyword>
<comment type="catalytic activity">
    <reaction evidence="14">
        <text>ATP + H2O = ADP + phosphate + H(+)</text>
        <dbReference type="Rhea" id="RHEA:13065"/>
        <dbReference type="ChEBI" id="CHEBI:15377"/>
        <dbReference type="ChEBI" id="CHEBI:15378"/>
        <dbReference type="ChEBI" id="CHEBI:30616"/>
        <dbReference type="ChEBI" id="CHEBI:43474"/>
        <dbReference type="ChEBI" id="CHEBI:456216"/>
        <dbReference type="EC" id="5.6.2.4"/>
    </reaction>
</comment>
<dbReference type="PANTHER" id="PTHR11070:SF2">
    <property type="entry name" value="ATP-DEPENDENT DNA HELICASE SRS2"/>
    <property type="match status" value="1"/>
</dbReference>
<evidence type="ECO:0000256" key="6">
    <source>
        <dbReference type="ARBA" id="ARBA00022839"/>
    </source>
</evidence>
<feature type="domain" description="UvrD-like helicase C-terminal" evidence="17">
    <location>
        <begin position="513"/>
        <end position="802"/>
    </location>
</feature>
<evidence type="ECO:0000256" key="11">
    <source>
        <dbReference type="ARBA" id="ARBA00034617"/>
    </source>
</evidence>
<evidence type="ECO:0000256" key="1">
    <source>
        <dbReference type="ARBA" id="ARBA00022722"/>
    </source>
</evidence>
<feature type="domain" description="UvrD-like helicase ATP-binding" evidence="16">
    <location>
        <begin position="1"/>
        <end position="492"/>
    </location>
</feature>
<dbReference type="InterPro" id="IPR014016">
    <property type="entry name" value="UvrD-like_ATP-bd"/>
</dbReference>